<reference evidence="2" key="1">
    <citation type="submission" date="2020-12" db="EMBL/GenBank/DDBJ databases">
        <title>Clostridium thailandense sp. nov., a novel acetogenic bacterium isolated from peat land soil in Thailand.</title>
        <authorList>
            <person name="Chaikitkaew S."/>
            <person name="Birkeland N.K."/>
        </authorList>
    </citation>
    <scope>NUCLEOTIDE SEQUENCE</scope>
    <source>
        <strain evidence="2">PL3</strain>
    </source>
</reference>
<gene>
    <name evidence="2" type="ORF">I6U48_05825</name>
</gene>
<comment type="caution">
    <text evidence="2">The sequence shown here is derived from an EMBL/GenBank/DDBJ whole genome shotgun (WGS) entry which is preliminary data.</text>
</comment>
<protein>
    <recommendedName>
        <fullName evidence="1">Elp3/MiaA/NifB-like radical SAM core domain-containing protein</fullName>
    </recommendedName>
</protein>
<dbReference type="GO" id="GO:0003824">
    <property type="term" value="F:catalytic activity"/>
    <property type="evidence" value="ECO:0007669"/>
    <property type="project" value="InterPro"/>
</dbReference>
<organism evidence="2 3">
    <name type="scientific">Clostridium thailandense</name>
    <dbReference type="NCBI Taxonomy" id="2794346"/>
    <lineage>
        <taxon>Bacteria</taxon>
        <taxon>Bacillati</taxon>
        <taxon>Bacillota</taxon>
        <taxon>Clostridia</taxon>
        <taxon>Eubacteriales</taxon>
        <taxon>Clostridiaceae</taxon>
        <taxon>Clostridium</taxon>
    </lineage>
</organism>
<accession>A0A949X3H7</accession>
<dbReference type="GO" id="GO:0051536">
    <property type="term" value="F:iron-sulfur cluster binding"/>
    <property type="evidence" value="ECO:0007669"/>
    <property type="project" value="InterPro"/>
</dbReference>
<proteinExistence type="predicted"/>
<dbReference type="EMBL" id="JAEEGC010000025">
    <property type="protein sequence ID" value="MBV7272433.1"/>
    <property type="molecule type" value="Genomic_DNA"/>
</dbReference>
<dbReference type="InterPro" id="IPR005909">
    <property type="entry name" value="RaSEA"/>
</dbReference>
<name>A0A949X3H7_9CLOT</name>
<dbReference type="AlphaFoldDB" id="A0A949X3H7"/>
<dbReference type="RefSeq" id="WP_218319469.1">
    <property type="nucleotide sequence ID" value="NZ_JAEEGC010000025.1"/>
</dbReference>
<evidence type="ECO:0000259" key="1">
    <source>
        <dbReference type="SMART" id="SM00729"/>
    </source>
</evidence>
<evidence type="ECO:0000313" key="3">
    <source>
        <dbReference type="Proteomes" id="UP000694308"/>
    </source>
</evidence>
<keyword evidence="3" id="KW-1185">Reference proteome</keyword>
<sequence length="389" mass="45029">MNSNLKENSNNEYIRNLVRSYMKSIRLNITKGKRNKFNFSNEVIYTEARKGFLNGKYIDRLAIFMRGTGCSQVKEVGGCTFCGFYNATNLGEKISDKDYIEQIKNTISNKKINFSKYGIVCLYNDGSLLCEKEINFNAVLSIIDILNNIESVKKIVIESRVENITKEKLTRIRQSTNKEFDIAVGFESANPLVRDLCINKSFDSSTFEEKIMICNENNINLTPLLMAKPPFLTEKEAIEDFVNSLQYLNQFNIKRIDMELPTVEENTLTYNMWIKNMYTPLKLWSVVEILKKKEELGLKIPVHISPMNYSVSSKAKASNCDYCDNHMLKLFEKYNEHGDVSIFDKINCTCKQEWEKLLITKAPDENLPQYIEKVVLKLMEDVKDLKIID</sequence>
<evidence type="ECO:0000313" key="2">
    <source>
        <dbReference type="EMBL" id="MBV7272433.1"/>
    </source>
</evidence>
<dbReference type="PIRSF" id="PIRSF004954">
    <property type="entry name" value="Radical_SAM"/>
    <property type="match status" value="1"/>
</dbReference>
<dbReference type="InterPro" id="IPR006638">
    <property type="entry name" value="Elp3/MiaA/NifB-like_rSAM"/>
</dbReference>
<dbReference type="Proteomes" id="UP000694308">
    <property type="component" value="Unassembled WGS sequence"/>
</dbReference>
<dbReference type="SMART" id="SM00729">
    <property type="entry name" value="Elp3"/>
    <property type="match status" value="1"/>
</dbReference>
<feature type="domain" description="Elp3/MiaA/NifB-like radical SAM core" evidence="1">
    <location>
        <begin position="60"/>
        <end position="292"/>
    </location>
</feature>